<accession>A0A8I6TI75</accession>
<dbReference type="KEGG" id="clec:106667708"/>
<dbReference type="OMA" id="EPPISHY"/>
<dbReference type="AlphaFoldDB" id="A0A8I6TI75"/>
<sequence length="158" mass="18478">MNPPGLSCPHTSKTSSMNILRDDSNYETDYTTTTKEHFGPPVFPNVPRARRREILRDFFMREVAEQVFNEVEKEEESSMAACKSDYKDEYTVEGFVIKNPLDMVDTEMFVKYPLYSDMAQTIYWSRLDRIKGKAVSSNPMAAFRKTSHFAKQWYDELE</sequence>
<keyword evidence="3" id="KW-1185">Reference proteome</keyword>
<feature type="compositionally biased region" description="Polar residues" evidence="1">
    <location>
        <begin position="9"/>
        <end position="18"/>
    </location>
</feature>
<dbReference type="EnsemblMetazoa" id="XM_014395825.1">
    <property type="protein sequence ID" value="XP_014251311.1"/>
    <property type="gene ID" value="LOC106667708"/>
</dbReference>
<dbReference type="RefSeq" id="XP_014251311.1">
    <property type="nucleotide sequence ID" value="XM_014395825.1"/>
</dbReference>
<dbReference type="GeneID" id="106667708"/>
<organism evidence="2 3">
    <name type="scientific">Cimex lectularius</name>
    <name type="common">Bed bug</name>
    <name type="synonym">Acanthia lectularia</name>
    <dbReference type="NCBI Taxonomy" id="79782"/>
    <lineage>
        <taxon>Eukaryota</taxon>
        <taxon>Metazoa</taxon>
        <taxon>Ecdysozoa</taxon>
        <taxon>Arthropoda</taxon>
        <taxon>Hexapoda</taxon>
        <taxon>Insecta</taxon>
        <taxon>Pterygota</taxon>
        <taxon>Neoptera</taxon>
        <taxon>Paraneoptera</taxon>
        <taxon>Hemiptera</taxon>
        <taxon>Heteroptera</taxon>
        <taxon>Panheteroptera</taxon>
        <taxon>Cimicomorpha</taxon>
        <taxon>Cimicidae</taxon>
        <taxon>Cimex</taxon>
    </lineage>
</organism>
<evidence type="ECO:0000313" key="3">
    <source>
        <dbReference type="Proteomes" id="UP000494040"/>
    </source>
</evidence>
<protein>
    <submittedName>
        <fullName evidence="2">Uncharacterized protein</fullName>
    </submittedName>
</protein>
<feature type="region of interest" description="Disordered" evidence="1">
    <location>
        <begin position="1"/>
        <end position="23"/>
    </location>
</feature>
<dbReference type="OrthoDB" id="6594626at2759"/>
<proteinExistence type="predicted"/>
<dbReference type="Proteomes" id="UP000494040">
    <property type="component" value="Unassembled WGS sequence"/>
</dbReference>
<reference evidence="2" key="1">
    <citation type="submission" date="2022-01" db="UniProtKB">
        <authorList>
            <consortium name="EnsemblMetazoa"/>
        </authorList>
    </citation>
    <scope>IDENTIFICATION</scope>
</reference>
<name>A0A8I6TI75_CIMLE</name>
<evidence type="ECO:0000256" key="1">
    <source>
        <dbReference type="SAM" id="MobiDB-lite"/>
    </source>
</evidence>
<evidence type="ECO:0000313" key="2">
    <source>
        <dbReference type="EnsemblMetazoa" id="XP_014251311.1"/>
    </source>
</evidence>